<proteinExistence type="inferred from homology"/>
<evidence type="ECO:0000313" key="12">
    <source>
        <dbReference type="Proteomes" id="UP000274131"/>
    </source>
</evidence>
<reference evidence="11 12" key="2">
    <citation type="submission" date="2018-10" db="EMBL/GenBank/DDBJ databases">
        <authorList>
            <consortium name="Pathogen Informatics"/>
        </authorList>
    </citation>
    <scope>NUCLEOTIDE SEQUENCE [LARGE SCALE GENOMIC DNA]</scope>
</reference>
<dbReference type="WBParaSite" id="EVEC_0000673301-mRNA-1">
    <property type="protein sequence ID" value="EVEC_0000673301-mRNA-1"/>
    <property type="gene ID" value="EVEC_0000673301"/>
</dbReference>
<keyword evidence="5" id="KW-0805">Transcription regulation</keyword>
<dbReference type="Pfam" id="PF00105">
    <property type="entry name" value="zf-C4"/>
    <property type="match status" value="1"/>
</dbReference>
<dbReference type="SMART" id="SM00399">
    <property type="entry name" value="ZnF_C4"/>
    <property type="match status" value="1"/>
</dbReference>
<dbReference type="Gene3D" id="3.30.50.10">
    <property type="entry name" value="Erythroid Transcription Factor GATA-1, subunit A"/>
    <property type="match status" value="1"/>
</dbReference>
<protein>
    <submittedName>
        <fullName evidence="13">Nuclear receptor domain-containing protein</fullName>
    </submittedName>
</protein>
<keyword evidence="4" id="KW-0862">Zinc</keyword>
<dbReference type="GO" id="GO:0043565">
    <property type="term" value="F:sequence-specific DNA binding"/>
    <property type="evidence" value="ECO:0007669"/>
    <property type="project" value="InterPro"/>
</dbReference>
<organism evidence="13">
    <name type="scientific">Enterobius vermicularis</name>
    <name type="common">Human pinworm</name>
    <dbReference type="NCBI Taxonomy" id="51028"/>
    <lineage>
        <taxon>Eukaryota</taxon>
        <taxon>Metazoa</taxon>
        <taxon>Ecdysozoa</taxon>
        <taxon>Nematoda</taxon>
        <taxon>Chromadorea</taxon>
        <taxon>Rhabditida</taxon>
        <taxon>Spirurina</taxon>
        <taxon>Oxyuridomorpha</taxon>
        <taxon>Oxyuroidea</taxon>
        <taxon>Oxyuridae</taxon>
        <taxon>Enterobius</taxon>
    </lineage>
</organism>
<evidence type="ECO:0000256" key="1">
    <source>
        <dbReference type="ARBA" id="ARBA00005993"/>
    </source>
</evidence>
<evidence type="ECO:0000313" key="11">
    <source>
        <dbReference type="EMBL" id="VDD91530.1"/>
    </source>
</evidence>
<gene>
    <name evidence="11" type="ORF">EVEC_LOCUS6281</name>
</gene>
<keyword evidence="9" id="KW-0539">Nucleus</keyword>
<dbReference type="InterPro" id="IPR013088">
    <property type="entry name" value="Znf_NHR/GATA"/>
</dbReference>
<dbReference type="Proteomes" id="UP000274131">
    <property type="component" value="Unassembled WGS sequence"/>
</dbReference>
<evidence type="ECO:0000256" key="9">
    <source>
        <dbReference type="ARBA" id="ARBA00023242"/>
    </source>
</evidence>
<dbReference type="SUPFAM" id="SSF57716">
    <property type="entry name" value="Glucocorticoid receptor-like (DNA-binding domain)"/>
    <property type="match status" value="1"/>
</dbReference>
<evidence type="ECO:0000256" key="7">
    <source>
        <dbReference type="ARBA" id="ARBA00023163"/>
    </source>
</evidence>
<keyword evidence="8" id="KW-0675">Receptor</keyword>
<accession>A0A0N4V8M1</accession>
<keyword evidence="6" id="KW-0238">DNA-binding</keyword>
<keyword evidence="12" id="KW-1185">Reference proteome</keyword>
<evidence type="ECO:0000256" key="4">
    <source>
        <dbReference type="ARBA" id="ARBA00022833"/>
    </source>
</evidence>
<evidence type="ECO:0000256" key="2">
    <source>
        <dbReference type="ARBA" id="ARBA00022723"/>
    </source>
</evidence>
<reference evidence="13" key="1">
    <citation type="submission" date="2017-02" db="UniProtKB">
        <authorList>
            <consortium name="WormBaseParasite"/>
        </authorList>
    </citation>
    <scope>IDENTIFICATION</scope>
</reference>
<evidence type="ECO:0000256" key="3">
    <source>
        <dbReference type="ARBA" id="ARBA00022771"/>
    </source>
</evidence>
<evidence type="ECO:0000256" key="5">
    <source>
        <dbReference type="ARBA" id="ARBA00023015"/>
    </source>
</evidence>
<comment type="similarity">
    <text evidence="1">Belongs to the nuclear hormone receptor family.</text>
</comment>
<dbReference type="EMBL" id="UXUI01008454">
    <property type="protein sequence ID" value="VDD91530.1"/>
    <property type="molecule type" value="Genomic_DNA"/>
</dbReference>
<name>A0A0N4V8M1_ENTVE</name>
<dbReference type="AlphaFoldDB" id="A0A0N4V8M1"/>
<sequence>MFPMSTVYQNLFSQVRNNPKQYVGTMPTSSTKPPIRDNDGAEMCNVCQIVFANGRHFGAKTCAACAAFFRRSVSDRKHYECRRSQRCGMKPTDCVQNKRQKLQKSDTNASYVAPNITNPTLLDPGYSAEPIFIKHTQSQVKIF</sequence>
<dbReference type="OrthoDB" id="9996608at2759"/>
<dbReference type="STRING" id="51028.A0A0N4V8M1"/>
<evidence type="ECO:0000256" key="8">
    <source>
        <dbReference type="ARBA" id="ARBA00023170"/>
    </source>
</evidence>
<dbReference type="PANTHER" id="PTHR46397:SF5">
    <property type="entry name" value="NUCLEAR HORMONE RECEPTOR FAMILY MEMBER NHR-20"/>
    <property type="match status" value="1"/>
</dbReference>
<dbReference type="InterPro" id="IPR001628">
    <property type="entry name" value="Znf_hrmn_rcpt"/>
</dbReference>
<keyword evidence="3" id="KW-0863">Zinc-finger</keyword>
<keyword evidence="7" id="KW-0804">Transcription</keyword>
<dbReference type="GO" id="GO:0003700">
    <property type="term" value="F:DNA-binding transcription factor activity"/>
    <property type="evidence" value="ECO:0007669"/>
    <property type="project" value="InterPro"/>
</dbReference>
<feature type="domain" description="Nuclear receptor" evidence="10">
    <location>
        <begin position="41"/>
        <end position="114"/>
    </location>
</feature>
<evidence type="ECO:0000259" key="10">
    <source>
        <dbReference type="PROSITE" id="PS51030"/>
    </source>
</evidence>
<evidence type="ECO:0000256" key="6">
    <source>
        <dbReference type="ARBA" id="ARBA00023125"/>
    </source>
</evidence>
<evidence type="ECO:0000313" key="13">
    <source>
        <dbReference type="WBParaSite" id="EVEC_0000673301-mRNA-1"/>
    </source>
</evidence>
<dbReference type="GO" id="GO:0008270">
    <property type="term" value="F:zinc ion binding"/>
    <property type="evidence" value="ECO:0007669"/>
    <property type="project" value="UniProtKB-KW"/>
</dbReference>
<dbReference type="PROSITE" id="PS00031">
    <property type="entry name" value="NUCLEAR_REC_DBD_1"/>
    <property type="match status" value="1"/>
</dbReference>
<dbReference type="PROSITE" id="PS51030">
    <property type="entry name" value="NUCLEAR_REC_DBD_2"/>
    <property type="match status" value="1"/>
</dbReference>
<keyword evidence="2" id="KW-0479">Metal-binding</keyword>
<dbReference type="PANTHER" id="PTHR46397">
    <property type="entry name" value="NUCLEAR HORMONE RECEPTOR FAMILY-RELATED"/>
    <property type="match status" value="1"/>
</dbReference>